<accession>A0A2P2QYT9</accession>
<dbReference type="EMBL" id="GGEC01091702">
    <property type="protein sequence ID" value="MBX72186.1"/>
    <property type="molecule type" value="Transcribed_RNA"/>
</dbReference>
<reference evidence="1" key="1">
    <citation type="submission" date="2018-02" db="EMBL/GenBank/DDBJ databases">
        <title>Rhizophora mucronata_Transcriptome.</title>
        <authorList>
            <person name="Meera S.P."/>
            <person name="Sreeshan A."/>
            <person name="Augustine A."/>
        </authorList>
    </citation>
    <scope>NUCLEOTIDE SEQUENCE</scope>
    <source>
        <tissue evidence="1">Leaf</tissue>
    </source>
</reference>
<dbReference type="AlphaFoldDB" id="A0A2P2QYT9"/>
<proteinExistence type="predicted"/>
<protein>
    <submittedName>
        <fullName evidence="1">Uncharacterized protein</fullName>
    </submittedName>
</protein>
<evidence type="ECO:0000313" key="1">
    <source>
        <dbReference type="EMBL" id="MBX72186.1"/>
    </source>
</evidence>
<sequence length="65" mass="7939">MIFLEKKKIHIWALGRGVEEKKIFIKTGSNCFPCRQCWVRKEYNFCWFMLFIVMGGERMFRKTNI</sequence>
<name>A0A2P2QYT9_RHIMU</name>
<organism evidence="1">
    <name type="scientific">Rhizophora mucronata</name>
    <name type="common">Asiatic mangrove</name>
    <dbReference type="NCBI Taxonomy" id="61149"/>
    <lineage>
        <taxon>Eukaryota</taxon>
        <taxon>Viridiplantae</taxon>
        <taxon>Streptophyta</taxon>
        <taxon>Embryophyta</taxon>
        <taxon>Tracheophyta</taxon>
        <taxon>Spermatophyta</taxon>
        <taxon>Magnoliopsida</taxon>
        <taxon>eudicotyledons</taxon>
        <taxon>Gunneridae</taxon>
        <taxon>Pentapetalae</taxon>
        <taxon>rosids</taxon>
        <taxon>fabids</taxon>
        <taxon>Malpighiales</taxon>
        <taxon>Rhizophoraceae</taxon>
        <taxon>Rhizophora</taxon>
    </lineage>
</organism>